<feature type="transmembrane region" description="Helical" evidence="3">
    <location>
        <begin position="138"/>
        <end position="161"/>
    </location>
</feature>
<dbReference type="PROSITE" id="PS50850">
    <property type="entry name" value="MFS"/>
    <property type="match status" value="1"/>
</dbReference>
<dbReference type="EMBL" id="LT598486">
    <property type="protein sequence ID" value="SCW03646.1"/>
    <property type="molecule type" value="Genomic_DNA"/>
</dbReference>
<dbReference type="OMA" id="IACIAHW"/>
<gene>
    <name evidence="5" type="ORF">LAFE_0G15060G</name>
</gene>
<dbReference type="PANTHER" id="PTHR11360">
    <property type="entry name" value="MONOCARBOXYLATE TRANSPORTER"/>
    <property type="match status" value="1"/>
</dbReference>
<keyword evidence="3" id="KW-1133">Transmembrane helix</keyword>
<feature type="transmembrane region" description="Helical" evidence="3">
    <location>
        <begin position="315"/>
        <end position="336"/>
    </location>
</feature>
<comment type="subcellular location">
    <subcellularLocation>
        <location evidence="1">Membrane</location>
        <topology evidence="1">Multi-pass membrane protein</topology>
    </subcellularLocation>
</comment>
<dbReference type="Pfam" id="PF07690">
    <property type="entry name" value="MFS_1"/>
    <property type="match status" value="1"/>
</dbReference>
<feature type="transmembrane region" description="Helical" evidence="3">
    <location>
        <begin position="474"/>
        <end position="496"/>
    </location>
</feature>
<feature type="transmembrane region" description="Helical" evidence="3">
    <location>
        <begin position="225"/>
        <end position="245"/>
    </location>
</feature>
<dbReference type="GO" id="GO:0032218">
    <property type="term" value="P:riboflavin transport"/>
    <property type="evidence" value="ECO:0007669"/>
    <property type="project" value="TreeGrafter"/>
</dbReference>
<feature type="transmembrane region" description="Helical" evidence="3">
    <location>
        <begin position="101"/>
        <end position="126"/>
    </location>
</feature>
<dbReference type="GO" id="GO:0022857">
    <property type="term" value="F:transmembrane transporter activity"/>
    <property type="evidence" value="ECO:0007669"/>
    <property type="project" value="InterPro"/>
</dbReference>
<dbReference type="AlphaFoldDB" id="A0A1G4MIS7"/>
<evidence type="ECO:0000256" key="3">
    <source>
        <dbReference type="SAM" id="Phobius"/>
    </source>
</evidence>
<comment type="similarity">
    <text evidence="2">Belongs to the major facilitator superfamily. Monocarboxylate porter (TC 2.A.1.13) family.</text>
</comment>
<evidence type="ECO:0000259" key="4">
    <source>
        <dbReference type="PROSITE" id="PS50850"/>
    </source>
</evidence>
<feature type="transmembrane region" description="Helical" evidence="3">
    <location>
        <begin position="257"/>
        <end position="276"/>
    </location>
</feature>
<dbReference type="CDD" id="cd17352">
    <property type="entry name" value="MFS_MCT_SLC16"/>
    <property type="match status" value="1"/>
</dbReference>
<dbReference type="InterPro" id="IPR050327">
    <property type="entry name" value="Proton-linked_MCT"/>
</dbReference>
<dbReference type="PANTHER" id="PTHR11360:SF177">
    <property type="entry name" value="RIBOFLAVIN TRANSPORTER MCH5"/>
    <property type="match status" value="1"/>
</dbReference>
<feature type="transmembrane region" description="Helical" evidence="3">
    <location>
        <begin position="168"/>
        <end position="185"/>
    </location>
</feature>
<feature type="transmembrane region" description="Helical" evidence="3">
    <location>
        <begin position="191"/>
        <end position="213"/>
    </location>
</feature>
<sequence>MTDSNFKFLRTFESVCCNIIKRQPLLNEFFPSSQTERRMAGSSKNYEKSVPTATMELRNDGSNTAISQRKIHRSKISEQVDVLELDADLEFPDGGLKAYSVVVGCMLGFVSVFGVLNSIGAVQAYISENQLKSVSSSTVSWIFAIYMFFTFASCIFCGCYFDRNGCKLMMYVGTALSIVGIFCLAESKEVYQFILCLSLLFGTGSGILMTCFVSSVATWFKEKRAIANSIASLGGSFGGIVFPVMLRKLYTELGYTWAIRILAFIVTFCLLAALALNRENPLVMRYNTEKESWRKVMSIYMKNTLDLRFLLDFKFLFCTLGCCFAENGLMVVATYYPSYAISIGVPENTSYMLITIINCCGILGRVSGYIADRYVGRFMVLSVCLLFMTILSLVMWLPFGHSLKVLYAFSAVYGFVCSSILSLVPIAVGQICKIEEFGKRYSTMYFMTAVASLAFLPIAGAIIGNGSNKNYNNYIIYCSILTFAGAFSYTTSRLYAVGTKRIKF</sequence>
<organism evidence="5 6">
    <name type="scientific">Lachancea fermentati</name>
    <name type="common">Zygosaccharomyces fermentati</name>
    <dbReference type="NCBI Taxonomy" id="4955"/>
    <lineage>
        <taxon>Eukaryota</taxon>
        <taxon>Fungi</taxon>
        <taxon>Dikarya</taxon>
        <taxon>Ascomycota</taxon>
        <taxon>Saccharomycotina</taxon>
        <taxon>Saccharomycetes</taxon>
        <taxon>Saccharomycetales</taxon>
        <taxon>Saccharomycetaceae</taxon>
        <taxon>Lachancea</taxon>
    </lineage>
</organism>
<dbReference type="SUPFAM" id="SSF103473">
    <property type="entry name" value="MFS general substrate transporter"/>
    <property type="match status" value="1"/>
</dbReference>
<feature type="transmembrane region" description="Helical" evidence="3">
    <location>
        <begin position="444"/>
        <end position="462"/>
    </location>
</feature>
<name>A0A1G4MIS7_LACFM</name>
<dbReference type="InterPro" id="IPR036259">
    <property type="entry name" value="MFS_trans_sf"/>
</dbReference>
<feature type="transmembrane region" description="Helical" evidence="3">
    <location>
        <begin position="378"/>
        <end position="399"/>
    </location>
</feature>
<dbReference type="InterPro" id="IPR011701">
    <property type="entry name" value="MFS"/>
</dbReference>
<keyword evidence="6" id="KW-1185">Reference proteome</keyword>
<dbReference type="OrthoDB" id="6509908at2759"/>
<evidence type="ECO:0000256" key="1">
    <source>
        <dbReference type="ARBA" id="ARBA00004141"/>
    </source>
</evidence>
<dbReference type="GO" id="GO:0016020">
    <property type="term" value="C:membrane"/>
    <property type="evidence" value="ECO:0007669"/>
    <property type="project" value="UniProtKB-SubCell"/>
</dbReference>
<evidence type="ECO:0000313" key="6">
    <source>
        <dbReference type="Proteomes" id="UP000190831"/>
    </source>
</evidence>
<evidence type="ECO:0000256" key="2">
    <source>
        <dbReference type="ARBA" id="ARBA00006727"/>
    </source>
</evidence>
<protein>
    <submittedName>
        <fullName evidence="5">LAFE_0G15060g1_1</fullName>
    </submittedName>
</protein>
<reference evidence="5 6" key="1">
    <citation type="submission" date="2016-03" db="EMBL/GenBank/DDBJ databases">
        <authorList>
            <person name="Devillers H."/>
        </authorList>
    </citation>
    <scope>NUCLEOTIDE SEQUENCE [LARGE SCALE GENOMIC DNA]</scope>
    <source>
        <strain evidence="5">CBS 6772</strain>
    </source>
</reference>
<accession>A0A1G4MIS7</accession>
<dbReference type="Proteomes" id="UP000190831">
    <property type="component" value="Chromosome G"/>
</dbReference>
<evidence type="ECO:0000313" key="5">
    <source>
        <dbReference type="EMBL" id="SCW03646.1"/>
    </source>
</evidence>
<dbReference type="InterPro" id="IPR020846">
    <property type="entry name" value="MFS_dom"/>
</dbReference>
<feature type="domain" description="Major facilitator superfamily (MFS) profile" evidence="4">
    <location>
        <begin position="97"/>
        <end position="496"/>
    </location>
</feature>
<dbReference type="Gene3D" id="1.20.1250.20">
    <property type="entry name" value="MFS general substrate transporter like domains"/>
    <property type="match status" value="2"/>
</dbReference>
<keyword evidence="3" id="KW-0812">Transmembrane</keyword>
<keyword evidence="3" id="KW-0472">Membrane</keyword>
<proteinExistence type="inferred from homology"/>
<feature type="transmembrane region" description="Helical" evidence="3">
    <location>
        <begin position="405"/>
        <end position="432"/>
    </location>
</feature>
<feature type="transmembrane region" description="Helical" evidence="3">
    <location>
        <begin position="348"/>
        <end position="366"/>
    </location>
</feature>